<organism evidence="1 2">
    <name type="scientific">Trifolium medium</name>
    <dbReference type="NCBI Taxonomy" id="97028"/>
    <lineage>
        <taxon>Eukaryota</taxon>
        <taxon>Viridiplantae</taxon>
        <taxon>Streptophyta</taxon>
        <taxon>Embryophyta</taxon>
        <taxon>Tracheophyta</taxon>
        <taxon>Spermatophyta</taxon>
        <taxon>Magnoliopsida</taxon>
        <taxon>eudicotyledons</taxon>
        <taxon>Gunneridae</taxon>
        <taxon>Pentapetalae</taxon>
        <taxon>rosids</taxon>
        <taxon>fabids</taxon>
        <taxon>Fabales</taxon>
        <taxon>Fabaceae</taxon>
        <taxon>Papilionoideae</taxon>
        <taxon>50 kb inversion clade</taxon>
        <taxon>NPAAA clade</taxon>
        <taxon>Hologalegina</taxon>
        <taxon>IRL clade</taxon>
        <taxon>Trifolieae</taxon>
        <taxon>Trifolium</taxon>
    </lineage>
</organism>
<comment type="caution">
    <text evidence="1">The sequence shown here is derived from an EMBL/GenBank/DDBJ whole genome shotgun (WGS) entry which is preliminary data.</text>
</comment>
<accession>A0A392VU75</accession>
<feature type="non-terminal residue" evidence="1">
    <location>
        <position position="1"/>
    </location>
</feature>
<dbReference type="Proteomes" id="UP000265520">
    <property type="component" value="Unassembled WGS sequence"/>
</dbReference>
<reference evidence="1 2" key="1">
    <citation type="journal article" date="2018" name="Front. Plant Sci.">
        <title>Red Clover (Trifolium pratense) and Zigzag Clover (T. medium) - A Picture of Genomic Similarities and Differences.</title>
        <authorList>
            <person name="Dluhosova J."/>
            <person name="Istvanek J."/>
            <person name="Nedelnik J."/>
            <person name="Repkova J."/>
        </authorList>
    </citation>
    <scope>NUCLEOTIDE SEQUENCE [LARGE SCALE GENOMIC DNA]</scope>
    <source>
        <strain evidence="2">cv. 10/8</strain>
        <tissue evidence="1">Leaf</tissue>
    </source>
</reference>
<protein>
    <submittedName>
        <fullName evidence="1">Uncharacterized protein</fullName>
    </submittedName>
</protein>
<dbReference type="AlphaFoldDB" id="A0A392VU75"/>
<keyword evidence="2" id="KW-1185">Reference proteome</keyword>
<sequence>AKPPEPPVFPVFTGSAPVFRFSHRFLSTVV</sequence>
<evidence type="ECO:0000313" key="1">
    <source>
        <dbReference type="EMBL" id="MCI89980.1"/>
    </source>
</evidence>
<proteinExistence type="predicted"/>
<evidence type="ECO:0000313" key="2">
    <source>
        <dbReference type="Proteomes" id="UP000265520"/>
    </source>
</evidence>
<name>A0A392VU75_9FABA</name>
<dbReference type="EMBL" id="LXQA011231904">
    <property type="protein sequence ID" value="MCI89980.1"/>
    <property type="molecule type" value="Genomic_DNA"/>
</dbReference>